<dbReference type="NCBIfam" id="TIGR00724">
    <property type="entry name" value="urea_amlyse_rel"/>
    <property type="match status" value="1"/>
</dbReference>
<accession>A0ABY9TS01</accession>
<evidence type="ECO:0000313" key="6">
    <source>
        <dbReference type="Proteomes" id="UP001258994"/>
    </source>
</evidence>
<dbReference type="PANTHER" id="PTHR43309">
    <property type="entry name" value="5-OXOPROLINASE SUBUNIT C"/>
    <property type="match status" value="1"/>
</dbReference>
<keyword evidence="2" id="KW-0378">Hydrolase</keyword>
<dbReference type="InterPro" id="IPR003778">
    <property type="entry name" value="CT_A_B"/>
</dbReference>
<evidence type="ECO:0000256" key="2">
    <source>
        <dbReference type="ARBA" id="ARBA00022801"/>
    </source>
</evidence>
<gene>
    <name evidence="5" type="ORF">RGQ13_10270</name>
</gene>
<dbReference type="RefSeq" id="WP_348389660.1">
    <property type="nucleotide sequence ID" value="NZ_CP134145.1"/>
</dbReference>
<evidence type="ECO:0000259" key="4">
    <source>
        <dbReference type="SMART" id="SM00797"/>
    </source>
</evidence>
<dbReference type="PANTHER" id="PTHR43309:SF4">
    <property type="entry name" value="CARBOXYLTRANSFERASE DOMAIN-CONTAINING PROTEIN"/>
    <property type="match status" value="1"/>
</dbReference>
<name>A0ABY9TS01_9GAMM</name>
<evidence type="ECO:0000313" key="5">
    <source>
        <dbReference type="EMBL" id="WNC70520.1"/>
    </source>
</evidence>
<dbReference type="Pfam" id="PF02626">
    <property type="entry name" value="CT_A_B"/>
    <property type="match status" value="1"/>
</dbReference>
<dbReference type="InterPro" id="IPR029000">
    <property type="entry name" value="Cyclophilin-like_dom_sf"/>
</dbReference>
<keyword evidence="6" id="KW-1185">Reference proteome</keyword>
<evidence type="ECO:0000256" key="1">
    <source>
        <dbReference type="ARBA" id="ARBA00022741"/>
    </source>
</evidence>
<dbReference type="Gene3D" id="2.40.100.10">
    <property type="entry name" value="Cyclophilin-like"/>
    <property type="match status" value="1"/>
</dbReference>
<protein>
    <submittedName>
        <fullName evidence="5">Biotin-dependent carboxyltransferase family protein</fullName>
    </submittedName>
</protein>
<reference evidence="6" key="1">
    <citation type="submission" date="2023-09" db="EMBL/GenBank/DDBJ databases">
        <authorList>
            <person name="Li S."/>
            <person name="Li X."/>
            <person name="Zhang C."/>
            <person name="Zhao Z."/>
        </authorList>
    </citation>
    <scope>NUCLEOTIDE SEQUENCE [LARGE SCALE GENOMIC DNA]</scope>
    <source>
        <strain evidence="6">SQ149</strain>
    </source>
</reference>
<proteinExistence type="predicted"/>
<dbReference type="Proteomes" id="UP001258994">
    <property type="component" value="Chromosome"/>
</dbReference>
<dbReference type="SUPFAM" id="SSF50891">
    <property type="entry name" value="Cyclophilin-like"/>
    <property type="match status" value="1"/>
</dbReference>
<dbReference type="SMART" id="SM00797">
    <property type="entry name" value="AHS2"/>
    <property type="match status" value="1"/>
</dbReference>
<feature type="domain" description="Carboxyltransferase" evidence="4">
    <location>
        <begin position="30"/>
        <end position="305"/>
    </location>
</feature>
<dbReference type="EMBL" id="CP134145">
    <property type="protein sequence ID" value="WNC70520.1"/>
    <property type="molecule type" value="Genomic_DNA"/>
</dbReference>
<organism evidence="5 6">
    <name type="scientific">Thalassotalea psychrophila</name>
    <dbReference type="NCBI Taxonomy" id="3065647"/>
    <lineage>
        <taxon>Bacteria</taxon>
        <taxon>Pseudomonadati</taxon>
        <taxon>Pseudomonadota</taxon>
        <taxon>Gammaproteobacteria</taxon>
        <taxon>Alteromonadales</taxon>
        <taxon>Colwelliaceae</taxon>
        <taxon>Thalassotalea</taxon>
    </lineage>
</organism>
<dbReference type="InterPro" id="IPR052708">
    <property type="entry name" value="PxpC"/>
</dbReference>
<keyword evidence="3" id="KW-0067">ATP-binding</keyword>
<keyword evidence="1" id="KW-0547">Nucleotide-binding</keyword>
<sequence length="319" mass="34187">MNESTSLGFRVINPGMLTLIQDLGRFGCHSIGLTIGGPLDSSAFKWANKLCANADNTSCLEITFGGLELEVQLDTTFCVTGAKLPLTINGQTKPQWQSLSVYKGDIVKLGFVSEGMHAYLAVAGGFNIKPTFNSVSTVVREGVGGFDGGKILQGQVLPYTTSNTAHHNKLNKPPTYDTAVSLRVILGYQHEAFSQVQKGIFFSGKYSVSQSCDRMGYRLNGPKTKPSIDGILSEGICLGAIQVPADGQPIVLMNDRQTIGGYPKIGSVLSIDLAKLAQCGPGATVTFEEISIEQAHNILHIEMALIELNPVEPIELLLN</sequence>
<evidence type="ECO:0000256" key="3">
    <source>
        <dbReference type="ARBA" id="ARBA00022840"/>
    </source>
</evidence>